<accession>A0A067MET4</accession>
<dbReference type="InParanoid" id="A0A067MET4"/>
<evidence type="ECO:0000313" key="2">
    <source>
        <dbReference type="EMBL" id="KDQ14283.1"/>
    </source>
</evidence>
<proteinExistence type="predicted"/>
<gene>
    <name evidence="2" type="ORF">BOTBODRAFT_32758</name>
</gene>
<name>A0A067MET4_BOTB1</name>
<sequence>MIPKVTWWISFLWHFSCALIAPHQYCEIRALPGSCDGSCLLTQECSSAGYNI</sequence>
<protein>
    <submittedName>
        <fullName evidence="2">Uncharacterized protein</fullName>
    </submittedName>
</protein>
<dbReference type="HOGENOM" id="CLU_3086917_0_0_1"/>
<dbReference type="Proteomes" id="UP000027195">
    <property type="component" value="Unassembled WGS sequence"/>
</dbReference>
<evidence type="ECO:0000313" key="3">
    <source>
        <dbReference type="Proteomes" id="UP000027195"/>
    </source>
</evidence>
<reference evidence="3" key="1">
    <citation type="journal article" date="2014" name="Proc. Natl. Acad. Sci. U.S.A.">
        <title>Extensive sampling of basidiomycete genomes demonstrates inadequacy of the white-rot/brown-rot paradigm for wood decay fungi.</title>
        <authorList>
            <person name="Riley R."/>
            <person name="Salamov A.A."/>
            <person name="Brown D.W."/>
            <person name="Nagy L.G."/>
            <person name="Floudas D."/>
            <person name="Held B.W."/>
            <person name="Levasseur A."/>
            <person name="Lombard V."/>
            <person name="Morin E."/>
            <person name="Otillar R."/>
            <person name="Lindquist E.A."/>
            <person name="Sun H."/>
            <person name="LaButti K.M."/>
            <person name="Schmutz J."/>
            <person name="Jabbour D."/>
            <person name="Luo H."/>
            <person name="Baker S.E."/>
            <person name="Pisabarro A.G."/>
            <person name="Walton J.D."/>
            <person name="Blanchette R.A."/>
            <person name="Henrissat B."/>
            <person name="Martin F."/>
            <person name="Cullen D."/>
            <person name="Hibbett D.S."/>
            <person name="Grigoriev I.V."/>
        </authorList>
    </citation>
    <scope>NUCLEOTIDE SEQUENCE [LARGE SCALE GENOMIC DNA]</scope>
    <source>
        <strain evidence="3">FD-172 SS1</strain>
    </source>
</reference>
<feature type="chain" id="PRO_5001645509" evidence="1">
    <location>
        <begin position="19"/>
        <end position="52"/>
    </location>
</feature>
<keyword evidence="1" id="KW-0732">Signal</keyword>
<dbReference type="EMBL" id="KL198038">
    <property type="protein sequence ID" value="KDQ14283.1"/>
    <property type="molecule type" value="Genomic_DNA"/>
</dbReference>
<organism evidence="2 3">
    <name type="scientific">Botryobasidium botryosum (strain FD-172 SS1)</name>
    <dbReference type="NCBI Taxonomy" id="930990"/>
    <lineage>
        <taxon>Eukaryota</taxon>
        <taxon>Fungi</taxon>
        <taxon>Dikarya</taxon>
        <taxon>Basidiomycota</taxon>
        <taxon>Agaricomycotina</taxon>
        <taxon>Agaricomycetes</taxon>
        <taxon>Cantharellales</taxon>
        <taxon>Botryobasidiaceae</taxon>
        <taxon>Botryobasidium</taxon>
    </lineage>
</organism>
<dbReference type="AlphaFoldDB" id="A0A067MET4"/>
<feature type="signal peptide" evidence="1">
    <location>
        <begin position="1"/>
        <end position="18"/>
    </location>
</feature>
<evidence type="ECO:0000256" key="1">
    <source>
        <dbReference type="SAM" id="SignalP"/>
    </source>
</evidence>
<keyword evidence="3" id="KW-1185">Reference proteome</keyword>